<evidence type="ECO:0000256" key="1">
    <source>
        <dbReference type="ARBA" id="ARBA00004123"/>
    </source>
</evidence>
<evidence type="ECO:0000259" key="8">
    <source>
        <dbReference type="PROSITE" id="PS50090"/>
    </source>
</evidence>
<dbReference type="SMART" id="SM00717">
    <property type="entry name" value="SANT"/>
    <property type="match status" value="2"/>
</dbReference>
<keyword evidence="6" id="KW-0539">Nucleus</keyword>
<evidence type="ECO:0000256" key="5">
    <source>
        <dbReference type="ARBA" id="ARBA00023163"/>
    </source>
</evidence>
<dbReference type="InterPro" id="IPR017930">
    <property type="entry name" value="Myb_dom"/>
</dbReference>
<comment type="subcellular location">
    <subcellularLocation>
        <location evidence="1">Nucleus</location>
    </subcellularLocation>
</comment>
<keyword evidence="3" id="KW-0805">Transcription regulation</keyword>
<evidence type="ECO:0000256" key="2">
    <source>
        <dbReference type="ARBA" id="ARBA00022737"/>
    </source>
</evidence>
<evidence type="ECO:0000256" key="3">
    <source>
        <dbReference type="ARBA" id="ARBA00023015"/>
    </source>
</evidence>
<evidence type="ECO:0000313" key="11">
    <source>
        <dbReference type="Proteomes" id="UP001231189"/>
    </source>
</evidence>
<feature type="domain" description="HTH myb-type" evidence="9">
    <location>
        <begin position="115"/>
        <end position="169"/>
    </location>
</feature>
<dbReference type="InterPro" id="IPR009057">
    <property type="entry name" value="Homeodomain-like_sf"/>
</dbReference>
<sequence length="525" mass="58305">MEAKEMALGYLEQPKEEADSPPLSPRSSDDETEPEDSEEEEEGERGAGARPRGGAAAALVSGPPLKKGPWTPEEDKRLRTYVEAHGEGNWNQVQRNAGLNRCGKSCRLRWANHLRPHLKKGPFSEEEEQLIIELHAKNGNKWAQMASKLPGRTDNEIKNFWNTRRKRLTKRGQDVYPEELISRMKNQDMDSHSSDDSCGNKRPNELSQETSLELLDIIKFENLDYLKRPENFFVPTYRIQDSCAMNPSKRHASSDTVSGYSDSPTCEQFPHEPERTCYTDINLGITNHSVCFNCAIANGLPILDGNFSTSGIMLRPVKMELPSLQNTSFESINSCLHITPATPLDMADTFIPSPPSVLMKSDCFLTQNMVQQQGQILGDSATFQAAYEVPVPPVPYVHPLSPHSSVINDSVLDSRPLDEFRTSKSPASLDALLADSKHQADDIFAEEYLSPLADSCRPGASAEARYLSEDSPNSEYQPISDPYSSVLYGDLCDEGMFSAPGAGYQHRLESVPWNSMPGARHVPGS</sequence>
<dbReference type="Proteomes" id="UP001231189">
    <property type="component" value="Unassembled WGS sequence"/>
</dbReference>
<dbReference type="FunFam" id="1.10.10.60:FF:000001">
    <property type="entry name" value="MYB-related transcription factor"/>
    <property type="match status" value="1"/>
</dbReference>
<evidence type="ECO:0000256" key="4">
    <source>
        <dbReference type="ARBA" id="ARBA00023125"/>
    </source>
</evidence>
<protein>
    <recommendedName>
        <fullName evidence="12">Transcription factor GAMYB</fullName>
    </recommendedName>
</protein>
<proteinExistence type="predicted"/>
<dbReference type="PANTHER" id="PTHR47995">
    <property type="entry name" value="TRANSCRIPTION FACTOR MYB33-RELATED"/>
    <property type="match status" value="1"/>
</dbReference>
<dbReference type="PANTHER" id="PTHR47995:SF18">
    <property type="entry name" value="TRANSCRIPTION FACTOR MYB65"/>
    <property type="match status" value="1"/>
</dbReference>
<dbReference type="SUPFAM" id="SSF46689">
    <property type="entry name" value="Homeodomain-like"/>
    <property type="match status" value="1"/>
</dbReference>
<dbReference type="Pfam" id="PF00249">
    <property type="entry name" value="Myb_DNA-binding"/>
    <property type="match status" value="2"/>
</dbReference>
<keyword evidence="2" id="KW-0677">Repeat</keyword>
<gene>
    <name evidence="10" type="ORF">QYE76_034971</name>
</gene>
<feature type="compositionally biased region" description="Basic and acidic residues" evidence="7">
    <location>
        <begin position="183"/>
        <end position="204"/>
    </location>
</feature>
<feature type="compositionally biased region" description="Acidic residues" evidence="7">
    <location>
        <begin position="30"/>
        <end position="43"/>
    </location>
</feature>
<dbReference type="Gene3D" id="1.10.10.60">
    <property type="entry name" value="Homeodomain-like"/>
    <property type="match status" value="2"/>
</dbReference>
<accession>A0AAD8VNS5</accession>
<feature type="domain" description="Myb-like" evidence="8">
    <location>
        <begin position="115"/>
        <end position="165"/>
    </location>
</feature>
<reference evidence="10" key="1">
    <citation type="submission" date="2023-07" db="EMBL/GenBank/DDBJ databases">
        <title>A chromosome-level genome assembly of Lolium multiflorum.</title>
        <authorList>
            <person name="Chen Y."/>
            <person name="Copetti D."/>
            <person name="Kolliker R."/>
            <person name="Studer B."/>
        </authorList>
    </citation>
    <scope>NUCLEOTIDE SEQUENCE</scope>
    <source>
        <strain evidence="10">02402/16</strain>
        <tissue evidence="10">Leaf</tissue>
    </source>
</reference>
<dbReference type="AlphaFoldDB" id="A0AAD8VNS5"/>
<feature type="domain" description="Myb-like" evidence="8">
    <location>
        <begin position="62"/>
        <end position="114"/>
    </location>
</feature>
<dbReference type="PROSITE" id="PS51294">
    <property type="entry name" value="HTH_MYB"/>
    <property type="match status" value="2"/>
</dbReference>
<evidence type="ECO:0000256" key="6">
    <source>
        <dbReference type="ARBA" id="ARBA00023242"/>
    </source>
</evidence>
<evidence type="ECO:0000259" key="9">
    <source>
        <dbReference type="PROSITE" id="PS51294"/>
    </source>
</evidence>
<dbReference type="GO" id="GO:0003677">
    <property type="term" value="F:DNA binding"/>
    <property type="evidence" value="ECO:0007669"/>
    <property type="project" value="UniProtKB-KW"/>
</dbReference>
<name>A0AAD8VNS5_LOLMU</name>
<evidence type="ECO:0000313" key="10">
    <source>
        <dbReference type="EMBL" id="KAK1611298.1"/>
    </source>
</evidence>
<feature type="domain" description="HTH myb-type" evidence="9">
    <location>
        <begin position="62"/>
        <end position="114"/>
    </location>
</feature>
<dbReference type="GO" id="GO:0005634">
    <property type="term" value="C:nucleus"/>
    <property type="evidence" value="ECO:0007669"/>
    <property type="project" value="UniProtKB-SubCell"/>
</dbReference>
<feature type="compositionally biased region" description="Low complexity" evidence="7">
    <location>
        <begin position="48"/>
        <end position="58"/>
    </location>
</feature>
<organism evidence="10 11">
    <name type="scientific">Lolium multiflorum</name>
    <name type="common">Italian ryegrass</name>
    <name type="synonym">Lolium perenne subsp. multiflorum</name>
    <dbReference type="NCBI Taxonomy" id="4521"/>
    <lineage>
        <taxon>Eukaryota</taxon>
        <taxon>Viridiplantae</taxon>
        <taxon>Streptophyta</taxon>
        <taxon>Embryophyta</taxon>
        <taxon>Tracheophyta</taxon>
        <taxon>Spermatophyta</taxon>
        <taxon>Magnoliopsida</taxon>
        <taxon>Liliopsida</taxon>
        <taxon>Poales</taxon>
        <taxon>Poaceae</taxon>
        <taxon>BOP clade</taxon>
        <taxon>Pooideae</taxon>
        <taxon>Poodae</taxon>
        <taxon>Poeae</taxon>
        <taxon>Poeae Chloroplast Group 2 (Poeae type)</taxon>
        <taxon>Loliodinae</taxon>
        <taxon>Loliinae</taxon>
        <taxon>Lolium</taxon>
    </lineage>
</organism>
<dbReference type="CDD" id="cd00167">
    <property type="entry name" value="SANT"/>
    <property type="match status" value="1"/>
</dbReference>
<evidence type="ECO:0000256" key="7">
    <source>
        <dbReference type="SAM" id="MobiDB-lite"/>
    </source>
</evidence>
<comment type="caution">
    <text evidence="10">The sequence shown here is derived from an EMBL/GenBank/DDBJ whole genome shotgun (WGS) entry which is preliminary data.</text>
</comment>
<keyword evidence="5" id="KW-0804">Transcription</keyword>
<keyword evidence="4" id="KW-0238">DNA-binding</keyword>
<evidence type="ECO:0008006" key="12">
    <source>
        <dbReference type="Google" id="ProtNLM"/>
    </source>
</evidence>
<keyword evidence="11" id="KW-1185">Reference proteome</keyword>
<dbReference type="InterPro" id="IPR001005">
    <property type="entry name" value="SANT/Myb"/>
</dbReference>
<dbReference type="EMBL" id="JAUUTY010000007">
    <property type="protein sequence ID" value="KAK1611298.1"/>
    <property type="molecule type" value="Genomic_DNA"/>
</dbReference>
<dbReference type="PROSITE" id="PS50090">
    <property type="entry name" value="MYB_LIKE"/>
    <property type="match status" value="2"/>
</dbReference>
<feature type="region of interest" description="Disordered" evidence="7">
    <location>
        <begin position="183"/>
        <end position="205"/>
    </location>
</feature>
<feature type="region of interest" description="Disordered" evidence="7">
    <location>
        <begin position="1"/>
        <end position="73"/>
    </location>
</feature>